<dbReference type="InterPro" id="IPR018089">
    <property type="entry name" value="OMPdecase_AS"/>
</dbReference>
<evidence type="ECO:0000256" key="2">
    <source>
        <dbReference type="ARBA" id="ARBA00012321"/>
    </source>
</evidence>
<dbReference type="PANTHER" id="PTHR32119">
    <property type="entry name" value="OROTIDINE 5'-PHOSPHATE DECARBOXYLASE"/>
    <property type="match status" value="1"/>
</dbReference>
<dbReference type="AlphaFoldDB" id="A0A382AQW7"/>
<dbReference type="Gene3D" id="3.20.20.70">
    <property type="entry name" value="Aldolase class I"/>
    <property type="match status" value="1"/>
</dbReference>
<keyword evidence="6" id="KW-0456">Lyase</keyword>
<dbReference type="GO" id="GO:0044205">
    <property type="term" value="P:'de novo' UMP biosynthetic process"/>
    <property type="evidence" value="ECO:0007669"/>
    <property type="project" value="UniProtKB-UniPathway"/>
</dbReference>
<keyword evidence="4" id="KW-0210">Decarboxylase</keyword>
<gene>
    <name evidence="9" type="ORF">METZ01_LOCUS156201</name>
</gene>
<evidence type="ECO:0000313" key="9">
    <source>
        <dbReference type="EMBL" id="SVB03347.1"/>
    </source>
</evidence>
<dbReference type="GO" id="GO:0005829">
    <property type="term" value="C:cytosol"/>
    <property type="evidence" value="ECO:0007669"/>
    <property type="project" value="TreeGrafter"/>
</dbReference>
<dbReference type="InterPro" id="IPR014732">
    <property type="entry name" value="OMPdecase"/>
</dbReference>
<comment type="pathway">
    <text evidence="1">Pyrimidine metabolism; UMP biosynthesis via de novo pathway; UMP from orotate: step 2/2.</text>
</comment>
<dbReference type="PROSITE" id="PS00156">
    <property type="entry name" value="OMPDECASE"/>
    <property type="match status" value="1"/>
</dbReference>
<dbReference type="Pfam" id="PF00215">
    <property type="entry name" value="OMPdecase"/>
    <property type="match status" value="1"/>
</dbReference>
<dbReference type="GO" id="GO:0006207">
    <property type="term" value="P:'de novo' pyrimidine nucleobase biosynthetic process"/>
    <property type="evidence" value="ECO:0007669"/>
    <property type="project" value="InterPro"/>
</dbReference>
<sequence length="230" mass="25563">MNKNIFVACDTTNLDQIRKIIKETKTKKLKIGYKFGLEFFYSKSGRSFLSKINKNKIIFLDLKLNDIPNTCSAAIASLKDLKNIKHLTVHINGGYKMLKAVKKSARKINKNLKILGVTVLTSLSDESLKKIGHTKSINYLVAKQTKLAKAAGLDGVVCSGHEVKIVKKISKKMEIVTPGIRLIGDKIKDQKRVMTPNKAFDNGATSVVIGRSITQGNIKKNIQKLIKLLK</sequence>
<protein>
    <recommendedName>
        <fullName evidence="3">Orotidine 5'-phosphate decarboxylase</fullName>
        <ecNumber evidence="2">4.1.1.23</ecNumber>
    </recommendedName>
    <alternativeName>
        <fullName evidence="7">OMP decarboxylase</fullName>
    </alternativeName>
</protein>
<dbReference type="NCBIfam" id="NF001273">
    <property type="entry name" value="PRK00230.1"/>
    <property type="match status" value="1"/>
</dbReference>
<evidence type="ECO:0000256" key="7">
    <source>
        <dbReference type="ARBA" id="ARBA00033428"/>
    </source>
</evidence>
<evidence type="ECO:0000256" key="3">
    <source>
        <dbReference type="ARBA" id="ARBA00021923"/>
    </source>
</evidence>
<dbReference type="PANTHER" id="PTHR32119:SF2">
    <property type="entry name" value="OROTIDINE 5'-PHOSPHATE DECARBOXYLASE"/>
    <property type="match status" value="1"/>
</dbReference>
<dbReference type="SUPFAM" id="SSF51366">
    <property type="entry name" value="Ribulose-phoshate binding barrel"/>
    <property type="match status" value="1"/>
</dbReference>
<dbReference type="GO" id="GO:0004590">
    <property type="term" value="F:orotidine-5'-phosphate decarboxylase activity"/>
    <property type="evidence" value="ECO:0007669"/>
    <property type="project" value="UniProtKB-EC"/>
</dbReference>
<evidence type="ECO:0000256" key="1">
    <source>
        <dbReference type="ARBA" id="ARBA00004861"/>
    </source>
</evidence>
<feature type="domain" description="Orotidine 5'-phosphate decarboxylase" evidence="8">
    <location>
        <begin position="4"/>
        <end position="226"/>
    </location>
</feature>
<accession>A0A382AQW7</accession>
<dbReference type="UniPathway" id="UPA00070">
    <property type="reaction ID" value="UER00120"/>
</dbReference>
<dbReference type="SMART" id="SM00934">
    <property type="entry name" value="OMPdecase"/>
    <property type="match status" value="1"/>
</dbReference>
<evidence type="ECO:0000256" key="5">
    <source>
        <dbReference type="ARBA" id="ARBA00022975"/>
    </source>
</evidence>
<dbReference type="InterPro" id="IPR013785">
    <property type="entry name" value="Aldolase_TIM"/>
</dbReference>
<organism evidence="9">
    <name type="scientific">marine metagenome</name>
    <dbReference type="NCBI Taxonomy" id="408172"/>
    <lineage>
        <taxon>unclassified sequences</taxon>
        <taxon>metagenomes</taxon>
        <taxon>ecological metagenomes</taxon>
    </lineage>
</organism>
<proteinExistence type="predicted"/>
<dbReference type="InterPro" id="IPR011060">
    <property type="entry name" value="RibuloseP-bd_barrel"/>
</dbReference>
<name>A0A382AQW7_9ZZZZ</name>
<reference evidence="9" key="1">
    <citation type="submission" date="2018-05" db="EMBL/GenBank/DDBJ databases">
        <authorList>
            <person name="Lanie J.A."/>
            <person name="Ng W.-L."/>
            <person name="Kazmierczak K.M."/>
            <person name="Andrzejewski T.M."/>
            <person name="Davidsen T.M."/>
            <person name="Wayne K.J."/>
            <person name="Tettelin H."/>
            <person name="Glass J.I."/>
            <person name="Rusch D."/>
            <person name="Podicherti R."/>
            <person name="Tsui H.-C.T."/>
            <person name="Winkler M.E."/>
        </authorList>
    </citation>
    <scope>NUCLEOTIDE SEQUENCE</scope>
</reference>
<dbReference type="NCBIfam" id="TIGR01740">
    <property type="entry name" value="pyrF"/>
    <property type="match status" value="1"/>
</dbReference>
<evidence type="ECO:0000256" key="4">
    <source>
        <dbReference type="ARBA" id="ARBA00022793"/>
    </source>
</evidence>
<dbReference type="InterPro" id="IPR001754">
    <property type="entry name" value="OMPdeCOase_dom"/>
</dbReference>
<evidence type="ECO:0000256" key="6">
    <source>
        <dbReference type="ARBA" id="ARBA00023239"/>
    </source>
</evidence>
<dbReference type="EMBL" id="UINC01026247">
    <property type="protein sequence ID" value="SVB03347.1"/>
    <property type="molecule type" value="Genomic_DNA"/>
</dbReference>
<dbReference type="CDD" id="cd04725">
    <property type="entry name" value="OMP_decarboxylase_like"/>
    <property type="match status" value="1"/>
</dbReference>
<keyword evidence="5" id="KW-0665">Pyrimidine biosynthesis</keyword>
<dbReference type="EC" id="4.1.1.23" evidence="2"/>
<evidence type="ECO:0000259" key="8">
    <source>
        <dbReference type="SMART" id="SM00934"/>
    </source>
</evidence>